<dbReference type="GO" id="GO:0005524">
    <property type="term" value="F:ATP binding"/>
    <property type="evidence" value="ECO:0007669"/>
    <property type="project" value="UniProtKB-KW"/>
</dbReference>
<evidence type="ECO:0000256" key="2">
    <source>
        <dbReference type="ARBA" id="ARBA00022490"/>
    </source>
</evidence>
<dbReference type="PANTHER" id="PTHR22969">
    <property type="entry name" value="IKB KINASE"/>
    <property type="match status" value="1"/>
</dbReference>
<dbReference type="InterPro" id="IPR011009">
    <property type="entry name" value="Kinase-like_dom_sf"/>
</dbReference>
<dbReference type="AlphaFoldDB" id="A0AA89C638"/>
<sequence>MNVLVMEYCNGGSLYAMLQEPEYKHGLPDQEFLFLIRDICSGLRVLQSQNIVHRDIKPGNILRHIDRGRLVKKMVDNFGQLRLYHSLS</sequence>
<evidence type="ECO:0000313" key="9">
    <source>
        <dbReference type="EMBL" id="KAK3101178.1"/>
    </source>
</evidence>
<dbReference type="EMBL" id="VSWD01000005">
    <property type="protein sequence ID" value="KAK3101178.1"/>
    <property type="molecule type" value="Genomic_DNA"/>
</dbReference>
<evidence type="ECO:0000259" key="8">
    <source>
        <dbReference type="PROSITE" id="PS50011"/>
    </source>
</evidence>
<dbReference type="InterPro" id="IPR051180">
    <property type="entry name" value="IKK"/>
</dbReference>
<protein>
    <recommendedName>
        <fullName evidence="8">Protein kinase domain-containing protein</fullName>
    </recommendedName>
</protein>
<accession>A0AA89C638</accession>
<keyword evidence="10" id="KW-1185">Reference proteome</keyword>
<keyword evidence="4" id="KW-0808">Transferase</keyword>
<dbReference type="Proteomes" id="UP001186944">
    <property type="component" value="Unassembled WGS sequence"/>
</dbReference>
<dbReference type="GO" id="GO:0004674">
    <property type="term" value="F:protein serine/threonine kinase activity"/>
    <property type="evidence" value="ECO:0007669"/>
    <property type="project" value="UniProtKB-KW"/>
</dbReference>
<evidence type="ECO:0000256" key="6">
    <source>
        <dbReference type="ARBA" id="ARBA00022777"/>
    </source>
</evidence>
<name>A0AA89C638_PINIB</name>
<dbReference type="Gene3D" id="1.10.510.10">
    <property type="entry name" value="Transferase(Phosphotransferase) domain 1"/>
    <property type="match status" value="1"/>
</dbReference>
<evidence type="ECO:0000256" key="3">
    <source>
        <dbReference type="ARBA" id="ARBA00022527"/>
    </source>
</evidence>
<keyword evidence="2" id="KW-0963">Cytoplasm</keyword>
<gene>
    <name evidence="9" type="ORF">FSP39_001558</name>
</gene>
<dbReference type="PROSITE" id="PS50011">
    <property type="entry name" value="PROTEIN_KINASE_DOM"/>
    <property type="match status" value="1"/>
</dbReference>
<keyword evidence="3" id="KW-0723">Serine/threonine-protein kinase</keyword>
<organism evidence="9 10">
    <name type="scientific">Pinctada imbricata</name>
    <name type="common">Atlantic pearl-oyster</name>
    <name type="synonym">Pinctada martensii</name>
    <dbReference type="NCBI Taxonomy" id="66713"/>
    <lineage>
        <taxon>Eukaryota</taxon>
        <taxon>Metazoa</taxon>
        <taxon>Spiralia</taxon>
        <taxon>Lophotrochozoa</taxon>
        <taxon>Mollusca</taxon>
        <taxon>Bivalvia</taxon>
        <taxon>Autobranchia</taxon>
        <taxon>Pteriomorphia</taxon>
        <taxon>Pterioida</taxon>
        <taxon>Pterioidea</taxon>
        <taxon>Pteriidae</taxon>
        <taxon>Pinctada</taxon>
    </lineage>
</organism>
<dbReference type="PANTHER" id="PTHR22969:SF15">
    <property type="entry name" value="FI05319P"/>
    <property type="match status" value="1"/>
</dbReference>
<dbReference type="SUPFAM" id="SSF56112">
    <property type="entry name" value="Protein kinase-like (PK-like)"/>
    <property type="match status" value="1"/>
</dbReference>
<keyword evidence="5" id="KW-0547">Nucleotide-binding</keyword>
<evidence type="ECO:0000256" key="1">
    <source>
        <dbReference type="ARBA" id="ARBA00004496"/>
    </source>
</evidence>
<reference evidence="9" key="1">
    <citation type="submission" date="2019-08" db="EMBL/GenBank/DDBJ databases">
        <title>The improved chromosome-level genome for the pearl oyster Pinctada fucata martensii using PacBio sequencing and Hi-C.</title>
        <authorList>
            <person name="Zheng Z."/>
        </authorList>
    </citation>
    <scope>NUCLEOTIDE SEQUENCE</scope>
    <source>
        <strain evidence="9">ZZ-2019</strain>
        <tissue evidence="9">Adductor muscle</tissue>
    </source>
</reference>
<evidence type="ECO:0000313" key="10">
    <source>
        <dbReference type="Proteomes" id="UP001186944"/>
    </source>
</evidence>
<evidence type="ECO:0000256" key="4">
    <source>
        <dbReference type="ARBA" id="ARBA00022679"/>
    </source>
</evidence>
<dbReference type="Pfam" id="PF00069">
    <property type="entry name" value="Pkinase"/>
    <property type="match status" value="1"/>
</dbReference>
<dbReference type="InterPro" id="IPR000719">
    <property type="entry name" value="Prot_kinase_dom"/>
</dbReference>
<proteinExistence type="predicted"/>
<evidence type="ECO:0000256" key="5">
    <source>
        <dbReference type="ARBA" id="ARBA00022741"/>
    </source>
</evidence>
<comment type="caution">
    <text evidence="9">The sequence shown here is derived from an EMBL/GenBank/DDBJ whole genome shotgun (WGS) entry which is preliminary data.</text>
</comment>
<evidence type="ECO:0000256" key="7">
    <source>
        <dbReference type="ARBA" id="ARBA00022840"/>
    </source>
</evidence>
<comment type="subcellular location">
    <subcellularLocation>
        <location evidence="1">Cytoplasm</location>
    </subcellularLocation>
</comment>
<dbReference type="GO" id="GO:0005737">
    <property type="term" value="C:cytoplasm"/>
    <property type="evidence" value="ECO:0007669"/>
    <property type="project" value="UniProtKB-SubCell"/>
</dbReference>
<keyword evidence="6" id="KW-0418">Kinase</keyword>
<keyword evidence="7" id="KW-0067">ATP-binding</keyword>
<feature type="domain" description="Protein kinase" evidence="8">
    <location>
        <begin position="1"/>
        <end position="88"/>
    </location>
</feature>